<name>A0AAD3T5J1_NEPGR</name>
<accession>A0AAD3T5J1</accession>
<feature type="transmembrane region" description="Helical" evidence="1">
    <location>
        <begin position="54"/>
        <end position="75"/>
    </location>
</feature>
<evidence type="ECO:0000313" key="3">
    <source>
        <dbReference type="Proteomes" id="UP001279734"/>
    </source>
</evidence>
<protein>
    <submittedName>
        <fullName evidence="2">Uncharacterized protein</fullName>
    </submittedName>
</protein>
<dbReference type="EMBL" id="BSYO01000025">
    <property type="protein sequence ID" value="GMH23122.1"/>
    <property type="molecule type" value="Genomic_DNA"/>
</dbReference>
<keyword evidence="1" id="KW-0472">Membrane</keyword>
<comment type="caution">
    <text evidence="2">The sequence shown here is derived from an EMBL/GenBank/DDBJ whole genome shotgun (WGS) entry which is preliminary data.</text>
</comment>
<keyword evidence="3" id="KW-1185">Reference proteome</keyword>
<dbReference type="AlphaFoldDB" id="A0AAD3T5J1"/>
<reference evidence="2" key="1">
    <citation type="submission" date="2023-05" db="EMBL/GenBank/DDBJ databases">
        <title>Nepenthes gracilis genome sequencing.</title>
        <authorList>
            <person name="Fukushima K."/>
        </authorList>
    </citation>
    <scope>NUCLEOTIDE SEQUENCE</scope>
    <source>
        <strain evidence="2">SING2019-196</strain>
    </source>
</reference>
<evidence type="ECO:0000256" key="1">
    <source>
        <dbReference type="SAM" id="Phobius"/>
    </source>
</evidence>
<gene>
    <name evidence="2" type="ORF">Nepgr_024965</name>
</gene>
<proteinExistence type="predicted"/>
<keyword evidence="1" id="KW-0812">Transmembrane</keyword>
<dbReference type="Proteomes" id="UP001279734">
    <property type="component" value="Unassembled WGS sequence"/>
</dbReference>
<keyword evidence="1" id="KW-1133">Transmembrane helix</keyword>
<evidence type="ECO:0000313" key="2">
    <source>
        <dbReference type="EMBL" id="GMH23122.1"/>
    </source>
</evidence>
<organism evidence="2 3">
    <name type="scientific">Nepenthes gracilis</name>
    <name type="common">Slender pitcher plant</name>
    <dbReference type="NCBI Taxonomy" id="150966"/>
    <lineage>
        <taxon>Eukaryota</taxon>
        <taxon>Viridiplantae</taxon>
        <taxon>Streptophyta</taxon>
        <taxon>Embryophyta</taxon>
        <taxon>Tracheophyta</taxon>
        <taxon>Spermatophyta</taxon>
        <taxon>Magnoliopsida</taxon>
        <taxon>eudicotyledons</taxon>
        <taxon>Gunneridae</taxon>
        <taxon>Pentapetalae</taxon>
        <taxon>Caryophyllales</taxon>
        <taxon>Nepenthaceae</taxon>
        <taxon>Nepenthes</taxon>
    </lineage>
</organism>
<feature type="transmembrane region" description="Helical" evidence="1">
    <location>
        <begin position="23"/>
        <end position="42"/>
    </location>
</feature>
<sequence>MVIGFVGPLSAMTAILTGIDYNGLNHLTVIACGGLLPIFGSLGKRSLRLDRVRCSFGIGLGFGFASSCLTLTKLVCLHTPYCNSAPEAVR</sequence>